<keyword evidence="1" id="KW-1133">Transmembrane helix</keyword>
<gene>
    <name evidence="2" type="ORF">RVIR1_07790</name>
</gene>
<reference evidence="2 3" key="1">
    <citation type="submission" date="2017-03" db="EMBL/GenBank/DDBJ databases">
        <title>The genome sequence of Candidatus Rickettsiella viridis.</title>
        <authorList>
            <person name="Nikoh N."/>
            <person name="Tsuchida T."/>
            <person name="Yamaguchi K."/>
            <person name="Maeda T."/>
            <person name="Shigenobu S."/>
            <person name="Fukatsu T."/>
        </authorList>
    </citation>
    <scope>NUCLEOTIDE SEQUENCE [LARGE SCALE GENOMIC DNA]</scope>
    <source>
        <strain evidence="2 3">Ap-RA04</strain>
    </source>
</reference>
<evidence type="ECO:0000313" key="3">
    <source>
        <dbReference type="Proteomes" id="UP000282483"/>
    </source>
</evidence>
<evidence type="ECO:0000256" key="1">
    <source>
        <dbReference type="SAM" id="Phobius"/>
    </source>
</evidence>
<keyword evidence="3" id="KW-1185">Reference proteome</keyword>
<sequence length="38" mass="4353">MAALISFARHDGGIFFNCIAINIVSLYYCKENNRNLFL</sequence>
<dbReference type="KEGG" id="rvi:RVIR1_07790"/>
<keyword evidence="1" id="KW-0472">Membrane</keyword>
<accession>A0A2Z5UUU3</accession>
<dbReference type="AlphaFoldDB" id="A0A2Z5UUU3"/>
<feature type="transmembrane region" description="Helical" evidence="1">
    <location>
        <begin position="12"/>
        <end position="29"/>
    </location>
</feature>
<proteinExistence type="predicted"/>
<name>A0A2Z5UUU3_9COXI</name>
<protein>
    <submittedName>
        <fullName evidence="2">Uncharacterized protein</fullName>
    </submittedName>
</protein>
<dbReference type="Proteomes" id="UP000282483">
    <property type="component" value="Chromosome"/>
</dbReference>
<organism evidence="2 3">
    <name type="scientific">Candidatus Rickettsiella viridis</name>
    <dbReference type="NCBI Taxonomy" id="676208"/>
    <lineage>
        <taxon>Bacteria</taxon>
        <taxon>Pseudomonadati</taxon>
        <taxon>Pseudomonadota</taxon>
        <taxon>Gammaproteobacteria</taxon>
        <taxon>Legionellales</taxon>
        <taxon>Coxiellaceae</taxon>
        <taxon>Rickettsiella</taxon>
    </lineage>
</organism>
<dbReference type="EMBL" id="AP018005">
    <property type="protein sequence ID" value="BBB15268.1"/>
    <property type="molecule type" value="Genomic_DNA"/>
</dbReference>
<evidence type="ECO:0000313" key="2">
    <source>
        <dbReference type="EMBL" id="BBB15268.1"/>
    </source>
</evidence>
<keyword evidence="1" id="KW-0812">Transmembrane</keyword>